<dbReference type="EMBL" id="WTPW01002873">
    <property type="protein sequence ID" value="KAF0361819.1"/>
    <property type="molecule type" value="Genomic_DNA"/>
</dbReference>
<protein>
    <submittedName>
        <fullName evidence="2">Uncharacterized protein</fullName>
    </submittedName>
</protein>
<evidence type="ECO:0000313" key="3">
    <source>
        <dbReference type="Proteomes" id="UP000439903"/>
    </source>
</evidence>
<accession>A0A8H3WXU6</accession>
<evidence type="ECO:0000256" key="1">
    <source>
        <dbReference type="SAM" id="MobiDB-lite"/>
    </source>
</evidence>
<feature type="region of interest" description="Disordered" evidence="1">
    <location>
        <begin position="1"/>
        <end position="23"/>
    </location>
</feature>
<dbReference type="OrthoDB" id="2439880at2759"/>
<proteinExistence type="predicted"/>
<name>A0A8H3WXU6_GIGMA</name>
<comment type="caution">
    <text evidence="2">The sequence shown here is derived from an EMBL/GenBank/DDBJ whole genome shotgun (WGS) entry which is preliminary data.</text>
</comment>
<organism evidence="2 3">
    <name type="scientific">Gigaspora margarita</name>
    <dbReference type="NCBI Taxonomy" id="4874"/>
    <lineage>
        <taxon>Eukaryota</taxon>
        <taxon>Fungi</taxon>
        <taxon>Fungi incertae sedis</taxon>
        <taxon>Mucoromycota</taxon>
        <taxon>Glomeromycotina</taxon>
        <taxon>Glomeromycetes</taxon>
        <taxon>Diversisporales</taxon>
        <taxon>Gigasporaceae</taxon>
        <taxon>Gigaspora</taxon>
    </lineage>
</organism>
<sequence length="72" mass="8300">MNTMPLLVEDDAPQNTSDERDLEDHEDASFNIFHESKTVPDLEDYQGASFDDAFDDLHHSQNVKWPSDAYQN</sequence>
<reference evidence="2 3" key="1">
    <citation type="journal article" date="2019" name="Environ. Microbiol.">
        <title>At the nexus of three kingdoms: the genome of the mycorrhizal fungus Gigaspora margarita provides insights into plant, endobacterial and fungal interactions.</title>
        <authorList>
            <person name="Venice F."/>
            <person name="Ghignone S."/>
            <person name="Salvioli di Fossalunga A."/>
            <person name="Amselem J."/>
            <person name="Novero M."/>
            <person name="Xianan X."/>
            <person name="Sedzielewska Toro K."/>
            <person name="Morin E."/>
            <person name="Lipzen A."/>
            <person name="Grigoriev I.V."/>
            <person name="Henrissat B."/>
            <person name="Martin F.M."/>
            <person name="Bonfante P."/>
        </authorList>
    </citation>
    <scope>NUCLEOTIDE SEQUENCE [LARGE SCALE GENOMIC DNA]</scope>
    <source>
        <strain evidence="2 3">BEG34</strain>
    </source>
</reference>
<keyword evidence="3" id="KW-1185">Reference proteome</keyword>
<evidence type="ECO:0000313" key="2">
    <source>
        <dbReference type="EMBL" id="KAF0361819.1"/>
    </source>
</evidence>
<dbReference type="AlphaFoldDB" id="A0A8H3WXU6"/>
<gene>
    <name evidence="2" type="ORF">F8M41_014117</name>
</gene>
<dbReference type="Proteomes" id="UP000439903">
    <property type="component" value="Unassembled WGS sequence"/>
</dbReference>